<keyword evidence="2" id="KW-1185">Reference proteome</keyword>
<name>A0A7M5VD24_9CNID</name>
<dbReference type="EnsemblMetazoa" id="CLYHEMT012131.1">
    <property type="protein sequence ID" value="CLYHEMP012131.1"/>
    <property type="gene ID" value="CLYHEMG012131"/>
</dbReference>
<dbReference type="AlphaFoldDB" id="A0A7M5VD24"/>
<evidence type="ECO:0000313" key="2">
    <source>
        <dbReference type="Proteomes" id="UP000594262"/>
    </source>
</evidence>
<sequence>QQDGFYKPSTISSKLSAVAKFLKFTTERRIFFGLTCNQISIFREQIKTHTKGLSPDIAQRQHDVKEDKLQNLLQAKHFVKFGASVYVKEIVTKLKNREDFNQFDDFAARNILTIFTCFVNGLRASNLMNMSIQDFEKAEFDKEFH</sequence>
<protein>
    <submittedName>
        <fullName evidence="1">Uncharacterized protein</fullName>
    </submittedName>
</protein>
<accession>A0A7M5VD24</accession>
<organism evidence="1 2">
    <name type="scientific">Clytia hemisphaerica</name>
    <dbReference type="NCBI Taxonomy" id="252671"/>
    <lineage>
        <taxon>Eukaryota</taxon>
        <taxon>Metazoa</taxon>
        <taxon>Cnidaria</taxon>
        <taxon>Hydrozoa</taxon>
        <taxon>Hydroidolina</taxon>
        <taxon>Leptothecata</taxon>
        <taxon>Obeliida</taxon>
        <taxon>Clytiidae</taxon>
        <taxon>Clytia</taxon>
    </lineage>
</organism>
<evidence type="ECO:0000313" key="1">
    <source>
        <dbReference type="EnsemblMetazoa" id="CLYHEMP012131.1"/>
    </source>
</evidence>
<proteinExistence type="predicted"/>
<reference evidence="1" key="1">
    <citation type="submission" date="2021-01" db="UniProtKB">
        <authorList>
            <consortium name="EnsemblMetazoa"/>
        </authorList>
    </citation>
    <scope>IDENTIFICATION</scope>
</reference>
<dbReference type="Proteomes" id="UP000594262">
    <property type="component" value="Unplaced"/>
</dbReference>